<comment type="caution">
    <text evidence="1">The sequence shown here is derived from an EMBL/GenBank/DDBJ whole genome shotgun (WGS) entry which is preliminary data.</text>
</comment>
<protein>
    <submittedName>
        <fullName evidence="1">Uncharacterized protein</fullName>
    </submittedName>
</protein>
<dbReference type="RefSeq" id="WP_201922391.1">
    <property type="nucleotide sequence ID" value="NZ_JAERQG010000003.1"/>
</dbReference>
<evidence type="ECO:0000313" key="1">
    <source>
        <dbReference type="EMBL" id="MBL0766251.1"/>
    </source>
</evidence>
<sequence length="169" mass="19604">MSFSQKNEIQLEDGIRGFQQGILNTSLFYEQRLTSTLLLRYDYGYSYQFVNLFKENELIFLLNSEIGLSLRKYLLGLSKSNQKNNGVYIATHLFNEINTLELKYTRQYKTESYINLLFEAGLKQQLNDILFFEVFGGVGAAKSIYGTSLFTDYALTYNLQIRLGIQFSK</sequence>
<name>A0A937DKH8_9BACT</name>
<accession>A0A937DKH8</accession>
<gene>
    <name evidence="1" type="ORF">JKP34_13370</name>
</gene>
<organism evidence="1 2">
    <name type="scientific">Marivirga atlantica</name>
    <dbReference type="NCBI Taxonomy" id="1548457"/>
    <lineage>
        <taxon>Bacteria</taxon>
        <taxon>Pseudomonadati</taxon>
        <taxon>Bacteroidota</taxon>
        <taxon>Cytophagia</taxon>
        <taxon>Cytophagales</taxon>
        <taxon>Marivirgaceae</taxon>
        <taxon>Marivirga</taxon>
    </lineage>
</organism>
<evidence type="ECO:0000313" key="2">
    <source>
        <dbReference type="Proteomes" id="UP000642920"/>
    </source>
</evidence>
<reference evidence="1" key="1">
    <citation type="submission" date="2021-01" db="EMBL/GenBank/DDBJ databases">
        <title>Marivirga sp. nov., isolated from intertidal surface sediments.</title>
        <authorList>
            <person name="Zhang M."/>
        </authorList>
    </citation>
    <scope>NUCLEOTIDE SEQUENCE</scope>
    <source>
        <strain evidence="1">SM1354</strain>
    </source>
</reference>
<dbReference type="Proteomes" id="UP000642920">
    <property type="component" value="Unassembled WGS sequence"/>
</dbReference>
<dbReference type="AlphaFoldDB" id="A0A937DKH8"/>
<proteinExistence type="predicted"/>
<dbReference type="EMBL" id="JAERQG010000003">
    <property type="protein sequence ID" value="MBL0766251.1"/>
    <property type="molecule type" value="Genomic_DNA"/>
</dbReference>
<keyword evidence="2" id="KW-1185">Reference proteome</keyword>